<dbReference type="PATRIC" id="fig|44574.3.peg.2258"/>
<reference evidence="2 4" key="2">
    <citation type="journal article" date="2016" name="Genome Announc.">
        <title>Genome Sequence of Nitrosomonas communis Strain Nm2, a Mesophilic Ammonia-Oxidizing Bacterium Isolated from Mediterranean Soil.</title>
        <authorList>
            <person name="Kozlowski J.A."/>
            <person name="Kits K.D."/>
            <person name="Stein L.Y."/>
        </authorList>
    </citation>
    <scope>NUCLEOTIDE SEQUENCE [LARGE SCALE GENOMIC DNA]</scope>
    <source>
        <strain evidence="2 4">Nm2</strain>
    </source>
</reference>
<dbReference type="AlphaFoldDB" id="A0A0F7KGN8"/>
<proteinExistence type="predicted"/>
<dbReference type="RefSeq" id="WP_046850032.1">
    <property type="nucleotide sequence ID" value="NZ_CP011451.1"/>
</dbReference>
<name>A0A0F7KGN8_9PROT</name>
<evidence type="ECO:0000313" key="3">
    <source>
        <dbReference type="EMBL" id="TYP85008.1"/>
    </source>
</evidence>
<keyword evidence="1" id="KW-0732">Signal</keyword>
<reference evidence="4" key="1">
    <citation type="submission" date="2015-05" db="EMBL/GenBank/DDBJ databases">
        <title>Draft genome of Nitrosomonas communis strain Nm2.</title>
        <authorList>
            <person name="Kozlowski J.A."/>
            <person name="Kits K.D."/>
            <person name="Stein L.Y."/>
        </authorList>
    </citation>
    <scope>NUCLEOTIDE SEQUENCE [LARGE SCALE GENOMIC DNA]</scope>
    <source>
        <strain evidence="4">Nm2</strain>
    </source>
</reference>
<sequence>MNKLSLIGMFVTLFINSILAHQPLAIAEEFPSVLTATCHVNKYQMKPEDTEWTVDQGTYFYEDKIDLARHDRRQAFGSMLPSWVGSKMIDLKDSYALGVTISFMKNGIIGDFEQPDPAIALDAKLFYGLEAKHVLSSTTASGSVLDADMSYVGVSATVNDAELETLLTNAKITIPSILDYGSGFRYWAAIRDHFGDALNVTLFENLLKPLGRHSNLIVPSVTVVCNVKRPGM</sequence>
<gene>
    <name evidence="2" type="ORF">AAW31_09250</name>
    <name evidence="3" type="ORF">BCL69_10361</name>
</gene>
<dbReference type="Proteomes" id="UP000034156">
    <property type="component" value="Chromosome"/>
</dbReference>
<organism evidence="2 4">
    <name type="scientific">Nitrosomonas communis</name>
    <dbReference type="NCBI Taxonomy" id="44574"/>
    <lineage>
        <taxon>Bacteria</taxon>
        <taxon>Pseudomonadati</taxon>
        <taxon>Pseudomonadota</taxon>
        <taxon>Betaproteobacteria</taxon>
        <taxon>Nitrosomonadales</taxon>
        <taxon>Nitrosomonadaceae</taxon>
        <taxon>Nitrosomonas</taxon>
    </lineage>
</organism>
<dbReference type="Proteomes" id="UP000324176">
    <property type="component" value="Unassembled WGS sequence"/>
</dbReference>
<keyword evidence="4" id="KW-1185">Reference proteome</keyword>
<evidence type="ECO:0000256" key="1">
    <source>
        <dbReference type="SAM" id="SignalP"/>
    </source>
</evidence>
<feature type="chain" id="PRO_5035990352" evidence="1">
    <location>
        <begin position="21"/>
        <end position="232"/>
    </location>
</feature>
<accession>A0A0F7KGN8</accession>
<evidence type="ECO:0000313" key="5">
    <source>
        <dbReference type="Proteomes" id="UP000324176"/>
    </source>
</evidence>
<reference evidence="3 5" key="3">
    <citation type="submission" date="2019-07" db="EMBL/GenBank/DDBJ databases">
        <title>Active sludge and wastewater microbial communities from Klosterneuburg, Austria.</title>
        <authorList>
            <person name="Wagner M."/>
        </authorList>
    </citation>
    <scope>NUCLEOTIDE SEQUENCE [LARGE SCALE GENOMIC DNA]</scope>
    <source>
        <strain evidence="3 5">Nm2</strain>
    </source>
</reference>
<dbReference type="EMBL" id="VNHT01000036">
    <property type="protein sequence ID" value="TYP85008.1"/>
    <property type="molecule type" value="Genomic_DNA"/>
</dbReference>
<protein>
    <submittedName>
        <fullName evidence="2">Uncharacterized protein</fullName>
    </submittedName>
</protein>
<feature type="signal peptide" evidence="1">
    <location>
        <begin position="1"/>
        <end position="20"/>
    </location>
</feature>
<dbReference type="EMBL" id="CP011451">
    <property type="protein sequence ID" value="AKH37964.1"/>
    <property type="molecule type" value="Genomic_DNA"/>
</dbReference>
<evidence type="ECO:0000313" key="4">
    <source>
        <dbReference type="Proteomes" id="UP000034156"/>
    </source>
</evidence>
<dbReference type="KEGG" id="nco:AAW31_09250"/>
<evidence type="ECO:0000313" key="2">
    <source>
        <dbReference type="EMBL" id="AKH37964.1"/>
    </source>
</evidence>